<proteinExistence type="predicted"/>
<reference evidence="1" key="1">
    <citation type="submission" date="2014-11" db="EMBL/GenBank/DDBJ databases">
        <authorList>
            <person name="Otto D Thomas"/>
            <person name="Naeem Raeece"/>
        </authorList>
    </citation>
    <scope>NUCLEOTIDE SEQUENCE</scope>
</reference>
<name>A0A0G4GQW1_9ALVE</name>
<accession>A0A0G4GQW1</accession>
<organism evidence="1">
    <name type="scientific">Chromera velia CCMP2878</name>
    <dbReference type="NCBI Taxonomy" id="1169474"/>
    <lineage>
        <taxon>Eukaryota</taxon>
        <taxon>Sar</taxon>
        <taxon>Alveolata</taxon>
        <taxon>Colpodellida</taxon>
        <taxon>Chromeraceae</taxon>
        <taxon>Chromera</taxon>
    </lineage>
</organism>
<sequence length="1425" mass="152269">MAEQGVHTLAENVTLEIGTVVLPADGEYHPVWLEGEFDNVPPVVVAAIQSHSGDGSFAKPRIHCISSTQFELAIEGKGQTGDPLNWGLSESDTYVVAYMALTPGTQYTPAKPGERREIERWFPEPAAPPGWLLSAVKAKLQGTQEGTAVFSEGGDFAHSPAVLGALSSDHDPTSAWLRLADVERTEVRLFVEADGCTSGSVGVRSHSGEESVDLIAVSSEFNWRLAPGYQPPLTTVGGLGGDELSLSALPPEPRFEVLTASFDEKFVQIEVSGTFTQPAVFALLMTRKGGDAAIPVARLEEDSSGGFTVKSRLVEPQCFDGPHVMESASFLVMEQGLFVLPEGGLMEVGSVEVPTDSTPHEFAFRSEFKEPPIVLAAVQRDSQSEILFVKPRLQKVKAEGFHLLLEGAGKGSLPAGTLHVGFFAVAAGAHYLSDTSVNEENSVFKPGNVPGWLLSASSVEEPTVMSDASDVSFHQAVLPPEGEYTEPPVVFGNIASHHDIHTAEVRLRDSPEAQSSRIYLDADGCEAGADRSHEGEVVMLLTLGKNFDASKAPEHIVARNAQEPEVLFPEPGEDQWALVVLNGEAAALRHASYDELAKFLAANEHEGKTGWELQETAARSVGDFMAGETPVVLPLGCRGSTSLSELALCLQQRGTGLLVSAKTLAGKEVTGVSSNSTGAFGTVTSLWAISPQKTCRGAEASLAVRSPEECAELGGTAGNTFVAGVTGMSLVECAGVTLCPEEEASVLEDLLPFGGVQPDSWAAARTFLASGLSSDACEALRGKIEAPEGTESQSAFTDCEISLTPDGTYMLALSKAQCAGGISLLLKSQSEVFCEAVDGERLAVGAEEYACRMTLCPRPEEDDEREESSVAITVADLLGAATPVLTCGEAYSPCCVSPEQEKRKQEALVASNRKRSADLEHAKEQDSKRFERYCTIFQGEMRVVSTDVETARERLNELQTGTEMSMVCGMRDGKAQDPHMVMGADGGMQSAGASGGFNKWWCDWNCIWDMQVVPCGRLWEPACNTEKALLLPPRFECVEGELYEESCLPIGEKENIPKDMPDYQPGGGLASQFATVECVFTVDNVIKEVYYNGVDMTSKIQPSDAGSQGNWQVDKTLKFMPVPGASLVFVGEDLGDGSGPPAFGYSAGCGWAGVWFRCFDSSSSPSAWNGATPDSSRMLMEVEGWDQLDQVPEYAGDNVLPSGTHWPQPCRTWWNLKKQFSFDPVPGGTLVIVGNDKGGPGHNQGPGYDEGCQWGGVWFSCTDISGNLSGWNGATSASSNLVIKAQGWDSESEIPSWVGTNVLPTGHEWGDPCNPPEHARNFHIQGVWAASGKKFAAIRVSLSVSFSMSDESRDSNEAGRKGSGENDDVINRAATAAATAVSNTLIPKFTEITTALEGLRLSAISRDEAMTLIGQAKQRVEVKLD</sequence>
<evidence type="ECO:0000313" key="1">
    <source>
        <dbReference type="EMBL" id="CEM32849.1"/>
    </source>
</evidence>
<dbReference type="EMBL" id="CDMZ01001454">
    <property type="protein sequence ID" value="CEM32849.1"/>
    <property type="molecule type" value="Genomic_DNA"/>
</dbReference>
<gene>
    <name evidence="1" type="ORF">Cvel_22976</name>
</gene>
<dbReference type="VEuPathDB" id="CryptoDB:Cvel_22976"/>
<protein>
    <submittedName>
        <fullName evidence="1">Uncharacterized protein</fullName>
    </submittedName>
</protein>